<dbReference type="InterPro" id="IPR000073">
    <property type="entry name" value="AB_hydrolase_1"/>
</dbReference>
<accession>A0ABS7QVY4</accession>
<evidence type="ECO:0000313" key="4">
    <source>
        <dbReference type="EMBL" id="MBY8887376.1"/>
    </source>
</evidence>
<gene>
    <name evidence="4" type="ORF">K7472_21410</name>
</gene>
<feature type="domain" description="AB hydrolase-1" evidence="3">
    <location>
        <begin position="71"/>
        <end position="351"/>
    </location>
</feature>
<protein>
    <submittedName>
        <fullName evidence="4">Alpha/beta hydrolase</fullName>
    </submittedName>
</protein>
<keyword evidence="5" id="KW-1185">Reference proteome</keyword>
<evidence type="ECO:0000256" key="2">
    <source>
        <dbReference type="SAM" id="MobiDB-lite"/>
    </source>
</evidence>
<dbReference type="InterPro" id="IPR029058">
    <property type="entry name" value="AB_hydrolase_fold"/>
</dbReference>
<name>A0ABS7QVY4_9ACTN</name>
<reference evidence="4 5" key="1">
    <citation type="submission" date="2021-08" db="EMBL/GenBank/DDBJ databases">
        <title>Streptomyces sp. PTM05 isolated from lichen.</title>
        <authorList>
            <person name="Somphong A."/>
            <person name="Phongsopitanun W."/>
            <person name="Tanasupawat S."/>
        </authorList>
    </citation>
    <scope>NUCLEOTIDE SEQUENCE [LARGE SCALE GENOMIC DNA]</scope>
    <source>
        <strain evidence="4 5">Ptm05</strain>
    </source>
</reference>
<dbReference type="EMBL" id="JAINVZ010000016">
    <property type="protein sequence ID" value="MBY8887376.1"/>
    <property type="molecule type" value="Genomic_DNA"/>
</dbReference>
<evidence type="ECO:0000313" key="5">
    <source>
        <dbReference type="Proteomes" id="UP001198565"/>
    </source>
</evidence>
<comment type="caution">
    <text evidence="4">The sequence shown here is derived from an EMBL/GenBank/DDBJ whole genome shotgun (WGS) entry which is preliminary data.</text>
</comment>
<evidence type="ECO:0000256" key="1">
    <source>
        <dbReference type="ARBA" id="ARBA00022801"/>
    </source>
</evidence>
<dbReference type="Pfam" id="PF00561">
    <property type="entry name" value="Abhydrolase_1"/>
    <property type="match status" value="1"/>
</dbReference>
<dbReference type="PRINTS" id="PR00412">
    <property type="entry name" value="EPOXHYDRLASE"/>
</dbReference>
<dbReference type="SUPFAM" id="SSF53474">
    <property type="entry name" value="alpha/beta-Hydrolases"/>
    <property type="match status" value="1"/>
</dbReference>
<evidence type="ECO:0000259" key="3">
    <source>
        <dbReference type="Pfam" id="PF00561"/>
    </source>
</evidence>
<keyword evidence="1 4" id="KW-0378">Hydrolase</keyword>
<dbReference type="InterPro" id="IPR000639">
    <property type="entry name" value="Epox_hydrolase-like"/>
</dbReference>
<dbReference type="GO" id="GO:0016787">
    <property type="term" value="F:hydrolase activity"/>
    <property type="evidence" value="ECO:0007669"/>
    <property type="project" value="UniProtKB-KW"/>
</dbReference>
<organism evidence="4 5">
    <name type="scientific">Streptantibioticus parmotrematis</name>
    <dbReference type="NCBI Taxonomy" id="2873249"/>
    <lineage>
        <taxon>Bacteria</taxon>
        <taxon>Bacillati</taxon>
        <taxon>Actinomycetota</taxon>
        <taxon>Actinomycetes</taxon>
        <taxon>Kitasatosporales</taxon>
        <taxon>Streptomycetaceae</taxon>
        <taxon>Streptantibioticus</taxon>
    </lineage>
</organism>
<dbReference type="Proteomes" id="UP001198565">
    <property type="component" value="Unassembled WGS sequence"/>
</dbReference>
<dbReference type="PANTHER" id="PTHR43329">
    <property type="entry name" value="EPOXIDE HYDROLASE"/>
    <property type="match status" value="1"/>
</dbReference>
<proteinExistence type="predicted"/>
<dbReference type="Gene3D" id="3.40.50.1820">
    <property type="entry name" value="alpha/beta hydrolase"/>
    <property type="match status" value="1"/>
</dbReference>
<sequence length="368" mass="40483">MRRLPSPTWAGAVPTLLPPRPVRHPPARTAPSSRRSLATLTTTHRGGAVVEHRDIEVGGIRLHIAEEGEGPLVLLLHGFPECWYSWRHQFAPLAAAGYRVVAPDQRGYARSDRPADVDAYTMLHLVGDVIGLIHALGEEEAVVVGHDWGAPVAWTTAQLRPDVVTAVVGLSVAPTPRGAVPPLRAMDEKFDGRFYWNYFAEPGVADAELGRDPRTTFRTTLWAASGDNPHNDPPSQPLVKPGRGFLSAPAPEKLPPWISEDDIDVFTAEYEGAGFTGGLNWYRNLDRNWELTAAWDHAPIRQPALYVTGDRDLVYRFPGMDQLLPNLTALHPGLREPVVLPGCGHWTQQERPAEVNALLLEFLDSVHG</sequence>
<feature type="region of interest" description="Disordered" evidence="2">
    <location>
        <begin position="1"/>
        <end position="37"/>
    </location>
</feature>